<keyword evidence="5" id="KW-0812">Transmembrane</keyword>
<dbReference type="EC" id="2.4.1.-" evidence="8"/>
<evidence type="ECO:0000256" key="3">
    <source>
        <dbReference type="ARBA" id="ARBA00022676"/>
    </source>
</evidence>
<keyword evidence="6" id="KW-1133">Transmembrane helix</keyword>
<dbReference type="GO" id="GO:0005737">
    <property type="term" value="C:cytoplasm"/>
    <property type="evidence" value="ECO:0007669"/>
    <property type="project" value="TreeGrafter"/>
</dbReference>
<dbReference type="InterPro" id="IPR008166">
    <property type="entry name" value="Glyco_transf_92"/>
</dbReference>
<comment type="similarity">
    <text evidence="2 8">Belongs to the glycosyltransferase 92 family.</text>
</comment>
<keyword evidence="4 8" id="KW-0808">Transferase</keyword>
<accession>A0A3P7I8I9</accession>
<evidence type="ECO:0000256" key="8">
    <source>
        <dbReference type="RuleBase" id="RU366017"/>
    </source>
</evidence>
<gene>
    <name evidence="9" type="ORF">SVUK_LOCUS4098</name>
</gene>
<dbReference type="PANTHER" id="PTHR21461">
    <property type="entry name" value="GLYCOSYLTRANSFERASE FAMILY 92 PROTEIN"/>
    <property type="match status" value="1"/>
</dbReference>
<evidence type="ECO:0000256" key="4">
    <source>
        <dbReference type="ARBA" id="ARBA00022679"/>
    </source>
</evidence>
<dbReference type="Pfam" id="PF01697">
    <property type="entry name" value="Glyco_transf_92"/>
    <property type="match status" value="1"/>
</dbReference>
<comment type="subcellular location">
    <subcellularLocation>
        <location evidence="1">Membrane</location>
        <topology evidence="1">Single-pass membrane protein</topology>
    </subcellularLocation>
</comment>
<dbReference type="Proteomes" id="UP000270094">
    <property type="component" value="Unassembled WGS sequence"/>
</dbReference>
<protein>
    <recommendedName>
        <fullName evidence="8">Glycosyltransferase family 92 protein</fullName>
        <ecNumber evidence="8">2.4.1.-</ecNumber>
    </recommendedName>
</protein>
<evidence type="ECO:0000256" key="1">
    <source>
        <dbReference type="ARBA" id="ARBA00004167"/>
    </source>
</evidence>
<dbReference type="PANTHER" id="PTHR21461:SF40">
    <property type="entry name" value="GLYCOSYLTRANSFERASE FAMILY 92 PROTEIN"/>
    <property type="match status" value="1"/>
</dbReference>
<evidence type="ECO:0000313" key="9">
    <source>
        <dbReference type="EMBL" id="VDM69100.1"/>
    </source>
</evidence>
<dbReference type="OrthoDB" id="5858698at2759"/>
<keyword evidence="10" id="KW-1185">Reference proteome</keyword>
<reference evidence="9 10" key="1">
    <citation type="submission" date="2018-11" db="EMBL/GenBank/DDBJ databases">
        <authorList>
            <consortium name="Pathogen Informatics"/>
        </authorList>
    </citation>
    <scope>NUCLEOTIDE SEQUENCE [LARGE SCALE GENOMIC DNA]</scope>
</reference>
<dbReference type="GO" id="GO:0016757">
    <property type="term" value="F:glycosyltransferase activity"/>
    <property type="evidence" value="ECO:0007669"/>
    <property type="project" value="UniProtKB-UniRule"/>
</dbReference>
<dbReference type="EMBL" id="UYYB01011070">
    <property type="protein sequence ID" value="VDM69100.1"/>
    <property type="molecule type" value="Genomic_DNA"/>
</dbReference>
<evidence type="ECO:0000313" key="10">
    <source>
        <dbReference type="Proteomes" id="UP000270094"/>
    </source>
</evidence>
<keyword evidence="3 8" id="KW-0328">Glycosyltransferase</keyword>
<proteinExistence type="inferred from homology"/>
<evidence type="ECO:0000256" key="5">
    <source>
        <dbReference type="ARBA" id="ARBA00022692"/>
    </source>
</evidence>
<evidence type="ECO:0000256" key="2">
    <source>
        <dbReference type="ARBA" id="ARBA00007647"/>
    </source>
</evidence>
<name>A0A3P7I8I9_STRVU</name>
<keyword evidence="7" id="KW-0472">Membrane</keyword>
<dbReference type="GO" id="GO:0016020">
    <property type="term" value="C:membrane"/>
    <property type="evidence" value="ECO:0007669"/>
    <property type="project" value="UniProtKB-SubCell"/>
</dbReference>
<dbReference type="AlphaFoldDB" id="A0A3P7I8I9"/>
<sequence length="115" mass="13585">MSISLNVDDVVNFTTAVLDRTLDNPQYELALCLAPIYDNETKWLMLAELFEHYKLQGVEHFYLYIKDIDNYSRKLVDDYVKSGEAEAIYFREEHDRLGYKWQFAGVEVMFKTLSL</sequence>
<evidence type="ECO:0000256" key="6">
    <source>
        <dbReference type="ARBA" id="ARBA00022989"/>
    </source>
</evidence>
<evidence type="ECO:0000256" key="7">
    <source>
        <dbReference type="ARBA" id="ARBA00023136"/>
    </source>
</evidence>
<organism evidence="9 10">
    <name type="scientific">Strongylus vulgaris</name>
    <name type="common">Blood worm</name>
    <dbReference type="NCBI Taxonomy" id="40348"/>
    <lineage>
        <taxon>Eukaryota</taxon>
        <taxon>Metazoa</taxon>
        <taxon>Ecdysozoa</taxon>
        <taxon>Nematoda</taxon>
        <taxon>Chromadorea</taxon>
        <taxon>Rhabditida</taxon>
        <taxon>Rhabditina</taxon>
        <taxon>Rhabditomorpha</taxon>
        <taxon>Strongyloidea</taxon>
        <taxon>Strongylidae</taxon>
        <taxon>Strongylus</taxon>
    </lineage>
</organism>